<dbReference type="Proteomes" id="UP000743370">
    <property type="component" value="Unassembled WGS sequence"/>
</dbReference>
<evidence type="ECO:0000313" key="2">
    <source>
        <dbReference type="EMBL" id="KAG2372092.1"/>
    </source>
</evidence>
<proteinExistence type="predicted"/>
<dbReference type="AlphaFoldDB" id="A0A8T0JFX4"/>
<comment type="caution">
    <text evidence="2">The sequence shown here is derived from an EMBL/GenBank/DDBJ whole genome shotgun (WGS) entry which is preliminary data.</text>
</comment>
<evidence type="ECO:0000313" key="3">
    <source>
        <dbReference type="Proteomes" id="UP000743370"/>
    </source>
</evidence>
<dbReference type="EMBL" id="JABFOF010000011">
    <property type="protein sequence ID" value="KAG2372092.1"/>
    <property type="molecule type" value="Genomic_DNA"/>
</dbReference>
<gene>
    <name evidence="2" type="ORF">HKW66_Vig0210400</name>
</gene>
<sequence>MDEVSLVNFLSNELDEFMLLCDDEDDDHETKPETSDVILSRHRKEISQLEKKEFEMKKAATRGSKAKQKAKKKQVEKTSFLIKKGVSKDEDEDVEKNQIY</sequence>
<feature type="region of interest" description="Disordered" evidence="1">
    <location>
        <begin position="55"/>
        <end position="77"/>
    </location>
</feature>
<accession>A0A8T0JFX4</accession>
<organism evidence="2 3">
    <name type="scientific">Phaseolus angularis</name>
    <name type="common">Azuki bean</name>
    <name type="synonym">Vigna angularis</name>
    <dbReference type="NCBI Taxonomy" id="3914"/>
    <lineage>
        <taxon>Eukaryota</taxon>
        <taxon>Viridiplantae</taxon>
        <taxon>Streptophyta</taxon>
        <taxon>Embryophyta</taxon>
        <taxon>Tracheophyta</taxon>
        <taxon>Spermatophyta</taxon>
        <taxon>Magnoliopsida</taxon>
        <taxon>eudicotyledons</taxon>
        <taxon>Gunneridae</taxon>
        <taxon>Pentapetalae</taxon>
        <taxon>rosids</taxon>
        <taxon>fabids</taxon>
        <taxon>Fabales</taxon>
        <taxon>Fabaceae</taxon>
        <taxon>Papilionoideae</taxon>
        <taxon>50 kb inversion clade</taxon>
        <taxon>NPAAA clade</taxon>
        <taxon>indigoferoid/millettioid clade</taxon>
        <taxon>Phaseoleae</taxon>
        <taxon>Vigna</taxon>
    </lineage>
</organism>
<protein>
    <submittedName>
        <fullName evidence="2">Uncharacterized protein</fullName>
    </submittedName>
</protein>
<reference evidence="2 3" key="1">
    <citation type="submission" date="2020-05" db="EMBL/GenBank/DDBJ databases">
        <title>Vigna angularis (adzuki bean) Var. LongXiaoDou No. 4 denovo assembly.</title>
        <authorList>
            <person name="Xiang H."/>
        </authorList>
    </citation>
    <scope>NUCLEOTIDE SEQUENCE [LARGE SCALE GENOMIC DNA]</scope>
    <source>
        <tissue evidence="2">Leaf</tissue>
    </source>
</reference>
<feature type="compositionally biased region" description="Basic residues" evidence="1">
    <location>
        <begin position="64"/>
        <end position="74"/>
    </location>
</feature>
<evidence type="ECO:0000256" key="1">
    <source>
        <dbReference type="SAM" id="MobiDB-lite"/>
    </source>
</evidence>
<name>A0A8T0JFX4_PHAAN</name>